<protein>
    <recommendedName>
        <fullName evidence="2">histidine kinase</fullName>
        <ecNumber evidence="2">2.7.13.3</ecNumber>
    </recommendedName>
</protein>
<keyword evidence="9" id="KW-0547">Nucleotide-binding</keyword>
<keyword evidence="6" id="KW-0812">Transmembrane</keyword>
<dbReference type="InterPro" id="IPR004358">
    <property type="entry name" value="Sig_transdc_His_kin-like_C"/>
</dbReference>
<dbReference type="Gene3D" id="1.10.287.130">
    <property type="match status" value="1"/>
</dbReference>
<dbReference type="PANTHER" id="PTHR43065">
    <property type="entry name" value="SENSOR HISTIDINE KINASE"/>
    <property type="match status" value="1"/>
</dbReference>
<evidence type="ECO:0000313" key="10">
    <source>
        <dbReference type="Proteomes" id="UP001300692"/>
    </source>
</evidence>
<keyword evidence="5" id="KW-0175">Coiled coil</keyword>
<feature type="coiled-coil region" evidence="5">
    <location>
        <begin position="399"/>
        <end position="524"/>
    </location>
</feature>
<evidence type="ECO:0000256" key="6">
    <source>
        <dbReference type="SAM" id="Phobius"/>
    </source>
</evidence>
<feature type="repeat" description="TPR" evidence="4">
    <location>
        <begin position="122"/>
        <end position="155"/>
    </location>
</feature>
<dbReference type="SUPFAM" id="SSF55874">
    <property type="entry name" value="ATPase domain of HSP90 chaperone/DNA topoisomerase II/histidine kinase"/>
    <property type="match status" value="1"/>
</dbReference>
<dbReference type="Proteomes" id="UP001300692">
    <property type="component" value="Unassembled WGS sequence"/>
</dbReference>
<dbReference type="SMART" id="SM00387">
    <property type="entry name" value="HATPase_c"/>
    <property type="match status" value="1"/>
</dbReference>
<dbReference type="CDD" id="cd00082">
    <property type="entry name" value="HisKA"/>
    <property type="match status" value="1"/>
</dbReference>
<keyword evidence="6" id="KW-0472">Membrane</keyword>
<dbReference type="InterPro" id="IPR003594">
    <property type="entry name" value="HATPase_dom"/>
</dbReference>
<dbReference type="InterPro" id="IPR036890">
    <property type="entry name" value="HATPase_C_sf"/>
</dbReference>
<keyword evidence="4" id="KW-0802">TPR repeat</keyword>
<accession>A0ABT3CMZ0</accession>
<feature type="transmembrane region" description="Helical" evidence="6">
    <location>
        <begin position="428"/>
        <end position="449"/>
    </location>
</feature>
<comment type="catalytic activity">
    <reaction evidence="1">
        <text>ATP + protein L-histidine = ADP + protein N-phospho-L-histidine.</text>
        <dbReference type="EC" id="2.7.13.3"/>
    </reaction>
</comment>
<dbReference type="Gene3D" id="3.30.565.10">
    <property type="entry name" value="Histidine kinase-like ATPase, C-terminal domain"/>
    <property type="match status" value="1"/>
</dbReference>
<dbReference type="PROSITE" id="PS50005">
    <property type="entry name" value="TPR"/>
    <property type="match status" value="1"/>
</dbReference>
<dbReference type="PROSITE" id="PS50109">
    <property type="entry name" value="HIS_KIN"/>
    <property type="match status" value="1"/>
</dbReference>
<dbReference type="RefSeq" id="WP_264135841.1">
    <property type="nucleotide sequence ID" value="NZ_JAOYOD010000001.1"/>
</dbReference>
<dbReference type="PANTHER" id="PTHR43065:SF48">
    <property type="entry name" value="HISTIDINE KINASE"/>
    <property type="match status" value="1"/>
</dbReference>
<dbReference type="EMBL" id="JAOYOD010000001">
    <property type="protein sequence ID" value="MCV9385045.1"/>
    <property type="molecule type" value="Genomic_DNA"/>
</dbReference>
<keyword evidence="9" id="KW-0067">ATP-binding</keyword>
<feature type="chain" id="PRO_5045092360" description="histidine kinase" evidence="7">
    <location>
        <begin position="32"/>
        <end position="769"/>
    </location>
</feature>
<keyword evidence="10" id="KW-1185">Reference proteome</keyword>
<dbReference type="PRINTS" id="PR00344">
    <property type="entry name" value="BCTRLSENSOR"/>
</dbReference>
<dbReference type="EC" id="2.7.13.3" evidence="2"/>
<organism evidence="9 10">
    <name type="scientific">Reichenbachiella ulvae</name>
    <dbReference type="NCBI Taxonomy" id="2980104"/>
    <lineage>
        <taxon>Bacteria</taxon>
        <taxon>Pseudomonadati</taxon>
        <taxon>Bacteroidota</taxon>
        <taxon>Cytophagia</taxon>
        <taxon>Cytophagales</taxon>
        <taxon>Reichenbachiellaceae</taxon>
        <taxon>Reichenbachiella</taxon>
    </lineage>
</organism>
<evidence type="ECO:0000256" key="7">
    <source>
        <dbReference type="SAM" id="SignalP"/>
    </source>
</evidence>
<feature type="signal peptide" evidence="7">
    <location>
        <begin position="1"/>
        <end position="31"/>
    </location>
</feature>
<keyword evidence="6" id="KW-1133">Transmembrane helix</keyword>
<evidence type="ECO:0000256" key="4">
    <source>
        <dbReference type="PROSITE-ProRule" id="PRU00339"/>
    </source>
</evidence>
<dbReference type="GO" id="GO:0005524">
    <property type="term" value="F:ATP binding"/>
    <property type="evidence" value="ECO:0007669"/>
    <property type="project" value="UniProtKB-KW"/>
</dbReference>
<dbReference type="InterPro" id="IPR003661">
    <property type="entry name" value="HisK_dim/P_dom"/>
</dbReference>
<evidence type="ECO:0000313" key="9">
    <source>
        <dbReference type="EMBL" id="MCV9385045.1"/>
    </source>
</evidence>
<dbReference type="SUPFAM" id="SSF47384">
    <property type="entry name" value="Homodimeric domain of signal transducing histidine kinase"/>
    <property type="match status" value="1"/>
</dbReference>
<gene>
    <name evidence="9" type="ORF">N7U62_00140</name>
</gene>
<proteinExistence type="predicted"/>
<name>A0ABT3CMZ0_9BACT</name>
<dbReference type="InterPro" id="IPR005467">
    <property type="entry name" value="His_kinase_dom"/>
</dbReference>
<dbReference type="InterPro" id="IPR011990">
    <property type="entry name" value="TPR-like_helical_dom_sf"/>
</dbReference>
<evidence type="ECO:0000256" key="3">
    <source>
        <dbReference type="ARBA" id="ARBA00022553"/>
    </source>
</evidence>
<dbReference type="Pfam" id="PF02518">
    <property type="entry name" value="HATPase_c"/>
    <property type="match status" value="1"/>
</dbReference>
<feature type="domain" description="Histidine kinase" evidence="8">
    <location>
        <begin position="536"/>
        <end position="763"/>
    </location>
</feature>
<sequence>MKLNKTIKGLVKNYFSISLFILLVICSSAMAQDINQAEELRINQLLEKGRKNFAAGNDSYAMSLAKQAESRADKIENVQLAWEARNLKGEIYLSQEKYPETVNLFMNMAMTAEHRQNYSISANAYFSLANTFSSLSAFDKATEYYNKAYEQFERIDYELGMIEISLASGYNSIRAHLLDQAEQEFQNLLALALKDSIEYFEFEAYDALIEIYDAKNDPQKGAKYAKQYYDLIKKEGNSEKSSLLAYHLSQFYDQMKQADRYQEYLDIAIKSYPKNRQAYESQQISFDLPKKLSESEVNKAQLYAQKLEKNALDIIKREEAAILEKEASILDNVHKQEKKQLSDLAHDYLLGDKELDHSALATEYTHQDLLVAHHEYENRERQAELARYKLESEVNRLAKEDEENKRKIAEEEKLILEQEVELQNQQRLYYITILIAVVVLIIILGIEYVRVRRLNKLLAQQQKTIQESNEKLTASNVSIKKFNSDLQLAQTELKQSLQKEKRIRMELEKAHKDLKETHDSLIQAEKMSALGMLTAGIAHELKNPINFISNGVLLIEENAEEVFNHIQNTSGSNDQIEELKSDISELIQDTKFGTTRIQEIVEGLRVYSRKDEVEFQKADVVQVMNAALLILKPKYKHKAEIVKKFDENVPQIDCFQGEINQVFINIIGNGVDALEKHGTITITINNLDNKYVRVIIQDDGTGIPDDVKAKMFSPLFTTKTQSEGTGLGLSITADIIKKHNGKLQLKTKLGVGTAFIITLPVDQPTSTPL</sequence>
<dbReference type="InterPro" id="IPR019734">
    <property type="entry name" value="TPR_rpt"/>
</dbReference>
<evidence type="ECO:0000256" key="5">
    <source>
        <dbReference type="SAM" id="Coils"/>
    </source>
</evidence>
<reference evidence="9 10" key="1">
    <citation type="submission" date="2022-10" db="EMBL/GenBank/DDBJ databases">
        <title>Comparative genomics and taxonomic characterization of three novel marine species of genus Reichenbachiella exhibiting antioxidant and polysaccharide degradation activities.</title>
        <authorList>
            <person name="Muhammad N."/>
            <person name="Lee Y.-J."/>
            <person name="Ko J."/>
            <person name="Kim S.-G."/>
        </authorList>
    </citation>
    <scope>NUCLEOTIDE SEQUENCE [LARGE SCALE GENOMIC DNA]</scope>
    <source>
        <strain evidence="9 10">ABR2-5</strain>
    </source>
</reference>
<evidence type="ECO:0000256" key="1">
    <source>
        <dbReference type="ARBA" id="ARBA00000085"/>
    </source>
</evidence>
<comment type="caution">
    <text evidence="9">The sequence shown here is derived from an EMBL/GenBank/DDBJ whole genome shotgun (WGS) entry which is preliminary data.</text>
</comment>
<keyword evidence="3" id="KW-0597">Phosphoprotein</keyword>
<evidence type="ECO:0000259" key="8">
    <source>
        <dbReference type="PROSITE" id="PS50109"/>
    </source>
</evidence>
<dbReference type="InterPro" id="IPR036097">
    <property type="entry name" value="HisK_dim/P_sf"/>
</dbReference>
<keyword evidence="7" id="KW-0732">Signal</keyword>
<dbReference type="SUPFAM" id="SSF48452">
    <property type="entry name" value="TPR-like"/>
    <property type="match status" value="2"/>
</dbReference>
<evidence type="ECO:0000256" key="2">
    <source>
        <dbReference type="ARBA" id="ARBA00012438"/>
    </source>
</evidence>
<dbReference type="Gene3D" id="1.25.40.10">
    <property type="entry name" value="Tetratricopeptide repeat domain"/>
    <property type="match status" value="1"/>
</dbReference>